<comment type="function">
    <text evidence="10">Chitosanase catalyzing the endo-type cleavage of chitosan, the deacylated form of chitin. Chitosanase may be crucial in the degradation of the deacetylated portion of chitin in the fungal cell wall.</text>
</comment>
<keyword evidence="8 10" id="KW-0326">Glycosidase</keyword>
<evidence type="ECO:0000313" key="12">
    <source>
        <dbReference type="Proteomes" id="UP001521116"/>
    </source>
</evidence>
<comment type="catalytic activity">
    <reaction evidence="1 10">
        <text>Endohydrolysis of beta-(1-&gt;4)-linkages between D-glucosamine residues in a partly acetylated chitosan.</text>
        <dbReference type="EC" id="3.2.1.132"/>
    </reaction>
</comment>
<proteinExistence type="inferred from homology"/>
<keyword evidence="6 10" id="KW-0378">Hydrolase</keyword>
<evidence type="ECO:0000256" key="3">
    <source>
        <dbReference type="ARBA" id="ARBA00007799"/>
    </source>
</evidence>
<name>A0ABR3SZH2_9PEZI</name>
<keyword evidence="7" id="KW-0119">Carbohydrate metabolism</keyword>
<gene>
    <name evidence="11" type="ORF">SLS56_003412</name>
</gene>
<evidence type="ECO:0000256" key="6">
    <source>
        <dbReference type="ARBA" id="ARBA00022801"/>
    </source>
</evidence>
<comment type="caution">
    <text evidence="11">The sequence shown here is derived from an EMBL/GenBank/DDBJ whole genome shotgun (WGS) entry which is preliminary data.</text>
</comment>
<dbReference type="PANTHER" id="PTHR42061:SF9">
    <property type="entry name" value="ENDO-CHITOSANASE"/>
    <property type="match status" value="1"/>
</dbReference>
<keyword evidence="9 10" id="KW-0624">Polysaccharide degradation</keyword>
<dbReference type="Pfam" id="PF07335">
    <property type="entry name" value="Glyco_hydro_75"/>
    <property type="match status" value="1"/>
</dbReference>
<evidence type="ECO:0000256" key="1">
    <source>
        <dbReference type="ARBA" id="ARBA00000405"/>
    </source>
</evidence>
<evidence type="ECO:0000256" key="8">
    <source>
        <dbReference type="ARBA" id="ARBA00023295"/>
    </source>
</evidence>
<keyword evidence="5 10" id="KW-0732">Signal</keyword>
<dbReference type="EMBL" id="JAJVDC020000027">
    <property type="protein sequence ID" value="KAL1632715.1"/>
    <property type="molecule type" value="Genomic_DNA"/>
</dbReference>
<evidence type="ECO:0000256" key="2">
    <source>
        <dbReference type="ARBA" id="ARBA00004613"/>
    </source>
</evidence>
<feature type="signal peptide" evidence="10">
    <location>
        <begin position="1"/>
        <end position="20"/>
    </location>
</feature>
<evidence type="ECO:0000256" key="4">
    <source>
        <dbReference type="ARBA" id="ARBA00022525"/>
    </source>
</evidence>
<sequence>MFSFSTTLAATAAAFSVASAYDLPANLQQIYNAHKPGKCSSKILGGFAPGVDSSDHTFAYCSDIQGGAIFLHSQANGGQYADMDIDCDGANLGSGDCANDPTGQSMTAFQDTVRQYGIDDLDTNVHPYVVFGNMDPAFDPQEHGMEPLGVMAVVCGGKLHYGVWGDTNGANTVGEASIALAQLCFPNDGLTGDNGHGEKDVLYIGFTGSGTVPDNADWKASSREQFEDSIKSLGDSLVARLSA</sequence>
<comment type="similarity">
    <text evidence="3 10">Belongs to the glycosyl hydrolase 75 family.</text>
</comment>
<organism evidence="11 12">
    <name type="scientific">Neofusicoccum ribis</name>
    <dbReference type="NCBI Taxonomy" id="45134"/>
    <lineage>
        <taxon>Eukaryota</taxon>
        <taxon>Fungi</taxon>
        <taxon>Dikarya</taxon>
        <taxon>Ascomycota</taxon>
        <taxon>Pezizomycotina</taxon>
        <taxon>Dothideomycetes</taxon>
        <taxon>Dothideomycetes incertae sedis</taxon>
        <taxon>Botryosphaeriales</taxon>
        <taxon>Botryosphaeriaceae</taxon>
        <taxon>Neofusicoccum</taxon>
    </lineage>
</organism>
<dbReference type="EC" id="3.2.1.132" evidence="10"/>
<dbReference type="PANTHER" id="PTHR42061">
    <property type="entry name" value="ENDO-CHITOSANASE"/>
    <property type="match status" value="1"/>
</dbReference>
<evidence type="ECO:0000256" key="5">
    <source>
        <dbReference type="ARBA" id="ARBA00022729"/>
    </source>
</evidence>
<protein>
    <recommendedName>
        <fullName evidence="10">Endo-chitosanase</fullName>
        <ecNumber evidence="10">3.2.1.132</ecNumber>
    </recommendedName>
</protein>
<feature type="chain" id="PRO_5044993066" description="Endo-chitosanase" evidence="10">
    <location>
        <begin position="21"/>
        <end position="243"/>
    </location>
</feature>
<dbReference type="InterPro" id="IPR009939">
    <property type="entry name" value="Chitosanase_fungal"/>
</dbReference>
<keyword evidence="4" id="KW-0964">Secreted</keyword>
<evidence type="ECO:0000256" key="9">
    <source>
        <dbReference type="ARBA" id="ARBA00023326"/>
    </source>
</evidence>
<dbReference type="Proteomes" id="UP001521116">
    <property type="component" value="Unassembled WGS sequence"/>
</dbReference>
<reference evidence="11 12" key="1">
    <citation type="submission" date="2024-02" db="EMBL/GenBank/DDBJ databases">
        <title>De novo assembly and annotation of 12 fungi associated with fruit tree decline syndrome in Ontario, Canada.</title>
        <authorList>
            <person name="Sulman M."/>
            <person name="Ellouze W."/>
            <person name="Ilyukhin E."/>
        </authorList>
    </citation>
    <scope>NUCLEOTIDE SEQUENCE [LARGE SCALE GENOMIC DNA]</scope>
    <source>
        <strain evidence="11 12">M1-105</strain>
    </source>
</reference>
<evidence type="ECO:0000256" key="7">
    <source>
        <dbReference type="ARBA" id="ARBA00023277"/>
    </source>
</evidence>
<evidence type="ECO:0000256" key="10">
    <source>
        <dbReference type="RuleBase" id="RU361208"/>
    </source>
</evidence>
<comment type="subcellular location">
    <subcellularLocation>
        <location evidence="2 10">Secreted</location>
    </subcellularLocation>
</comment>
<keyword evidence="12" id="KW-1185">Reference proteome</keyword>
<accession>A0ABR3SZH2</accession>
<evidence type="ECO:0000313" key="11">
    <source>
        <dbReference type="EMBL" id="KAL1632715.1"/>
    </source>
</evidence>